<evidence type="ECO:0000256" key="3">
    <source>
        <dbReference type="ARBA" id="ARBA00012053"/>
    </source>
</evidence>
<dbReference type="PIRSF" id="PIRSF001415">
    <property type="entry name" value="Porphbilin_synth"/>
    <property type="match status" value="1"/>
</dbReference>
<protein>
    <recommendedName>
        <fullName evidence="4">Delta-aminolevulinic acid dehydratase</fullName>
        <ecNumber evidence="3">4.2.1.24</ecNumber>
    </recommendedName>
    <alternativeName>
        <fullName evidence="8">Porphobilinogen synthase</fullName>
    </alternativeName>
</protein>
<evidence type="ECO:0000256" key="4">
    <source>
        <dbReference type="ARBA" id="ARBA00020771"/>
    </source>
</evidence>
<sequence length="340" mass="36844">MISASFERGLRMRRLRASESVRAMVAENVVLPENLILPVFLTEGDGNEPIASMPGVERLTVPALVEKCRALLALGVRGIAPFPKTPPEKKTPDGEESANPDCLVCRAIRAVKAAVPEMLVFADIALDPYTTHGHDGVLNAAGTDVDNDATVERLVRMALRNAEAGADFVAPSDMMDGRIARIRAALDAGGFSRVGILAYSAKFASAFYGPFREAVGSRKSGVGNVTGLTKKTYQLSPANRREAVREALLDEAECADMVMVKPALPYLDIIRDVRERVGLPVAAYQVSGEYSQIKAAAQLGYLDCEAARDESLLAVRRAGADIILTYFAEEYARDFRKKRL</sequence>
<dbReference type="GO" id="GO:0008270">
    <property type="term" value="F:zinc ion binding"/>
    <property type="evidence" value="ECO:0007669"/>
    <property type="project" value="TreeGrafter"/>
</dbReference>
<evidence type="ECO:0000256" key="6">
    <source>
        <dbReference type="ARBA" id="ARBA00023239"/>
    </source>
</evidence>
<name>A0A9D1NJW7_9BACT</name>
<dbReference type="GO" id="GO:0006783">
    <property type="term" value="P:heme biosynthetic process"/>
    <property type="evidence" value="ECO:0007669"/>
    <property type="project" value="UniProtKB-KW"/>
</dbReference>
<dbReference type="InterPro" id="IPR013785">
    <property type="entry name" value="Aldolase_TIM"/>
</dbReference>
<reference evidence="13" key="1">
    <citation type="submission" date="2020-10" db="EMBL/GenBank/DDBJ databases">
        <authorList>
            <person name="Gilroy R."/>
        </authorList>
    </citation>
    <scope>NUCLEOTIDE SEQUENCE</scope>
    <source>
        <strain evidence="13">10669</strain>
    </source>
</reference>
<comment type="caution">
    <text evidence="13">The sequence shown here is derived from an EMBL/GenBank/DDBJ whole genome shotgun (WGS) entry which is preliminary data.</text>
</comment>
<organism evidence="13 14">
    <name type="scientific">Candidatus Spyradosoma merdigallinarum</name>
    <dbReference type="NCBI Taxonomy" id="2840950"/>
    <lineage>
        <taxon>Bacteria</taxon>
        <taxon>Pseudomonadati</taxon>
        <taxon>Verrucomicrobiota</taxon>
        <taxon>Opitutia</taxon>
        <taxon>Opitutia incertae sedis</taxon>
        <taxon>Candidatus Spyradosoma</taxon>
    </lineage>
</organism>
<dbReference type="EC" id="4.2.1.24" evidence="3"/>
<comment type="similarity">
    <text evidence="2 12">Belongs to the ALAD family.</text>
</comment>
<dbReference type="Gene3D" id="3.20.20.70">
    <property type="entry name" value="Aldolase class I"/>
    <property type="match status" value="1"/>
</dbReference>
<dbReference type="EMBL" id="DVOG01000095">
    <property type="protein sequence ID" value="HIV04250.1"/>
    <property type="molecule type" value="Genomic_DNA"/>
</dbReference>
<keyword evidence="11" id="KW-0460">Magnesium</keyword>
<evidence type="ECO:0000256" key="12">
    <source>
        <dbReference type="RuleBase" id="RU004161"/>
    </source>
</evidence>
<dbReference type="PANTHER" id="PTHR11458:SF1">
    <property type="entry name" value="DELTA-AMINOLEVULINIC ACID DEHYDRATASE"/>
    <property type="match status" value="1"/>
</dbReference>
<feature type="active site" description="Schiff-base intermediate with substrate" evidence="10">
    <location>
        <position position="202"/>
    </location>
</feature>
<feature type="active site" description="Schiff-base intermediate with substrate" evidence="10">
    <location>
        <position position="261"/>
    </location>
</feature>
<keyword evidence="11" id="KW-0479">Metal-binding</keyword>
<keyword evidence="7" id="KW-0627">Porphyrin biosynthesis</keyword>
<gene>
    <name evidence="13" type="primary">hemB</name>
    <name evidence="13" type="ORF">IAC75_03760</name>
</gene>
<dbReference type="Proteomes" id="UP000886812">
    <property type="component" value="Unassembled WGS sequence"/>
</dbReference>
<dbReference type="SMART" id="SM01004">
    <property type="entry name" value="ALAD"/>
    <property type="match status" value="1"/>
</dbReference>
<reference evidence="13" key="2">
    <citation type="journal article" date="2021" name="PeerJ">
        <title>Extensive microbial diversity within the chicken gut microbiome revealed by metagenomics and culture.</title>
        <authorList>
            <person name="Gilroy R."/>
            <person name="Ravi A."/>
            <person name="Getino M."/>
            <person name="Pursley I."/>
            <person name="Horton D.L."/>
            <person name="Alikhan N.F."/>
            <person name="Baker D."/>
            <person name="Gharbi K."/>
            <person name="Hall N."/>
            <person name="Watson M."/>
            <person name="Adriaenssens E.M."/>
            <person name="Foster-Nyarko E."/>
            <person name="Jarju S."/>
            <person name="Secka A."/>
            <person name="Antonio M."/>
            <person name="Oren A."/>
            <person name="Chaudhuri R.R."/>
            <person name="La Ragione R."/>
            <person name="Hildebrand F."/>
            <person name="Pallen M.J."/>
        </authorList>
    </citation>
    <scope>NUCLEOTIDE SEQUENCE</scope>
    <source>
        <strain evidence="13">10669</strain>
    </source>
</reference>
<dbReference type="Pfam" id="PF00490">
    <property type="entry name" value="ALAD"/>
    <property type="match status" value="1"/>
</dbReference>
<evidence type="ECO:0000256" key="8">
    <source>
        <dbReference type="ARBA" id="ARBA00032837"/>
    </source>
</evidence>
<accession>A0A9D1NJW7</accession>
<evidence type="ECO:0000256" key="11">
    <source>
        <dbReference type="PIRSR" id="PIRSR001415-5"/>
    </source>
</evidence>
<dbReference type="AlphaFoldDB" id="A0A9D1NJW7"/>
<evidence type="ECO:0000256" key="1">
    <source>
        <dbReference type="ARBA" id="ARBA00004694"/>
    </source>
</evidence>
<dbReference type="PRINTS" id="PR00144">
    <property type="entry name" value="DALDHYDRTASE"/>
</dbReference>
<evidence type="ECO:0000256" key="7">
    <source>
        <dbReference type="ARBA" id="ARBA00023244"/>
    </source>
</evidence>
<dbReference type="PANTHER" id="PTHR11458">
    <property type="entry name" value="DELTA-AMINOLEVULINIC ACID DEHYDRATASE"/>
    <property type="match status" value="1"/>
</dbReference>
<dbReference type="SUPFAM" id="SSF51569">
    <property type="entry name" value="Aldolase"/>
    <property type="match status" value="1"/>
</dbReference>
<keyword evidence="5" id="KW-0350">Heme biosynthesis</keyword>
<dbReference type="GO" id="GO:0004655">
    <property type="term" value="F:porphobilinogen synthase activity"/>
    <property type="evidence" value="ECO:0007669"/>
    <property type="project" value="UniProtKB-EC"/>
</dbReference>
<proteinExistence type="inferred from homology"/>
<dbReference type="GO" id="GO:0005829">
    <property type="term" value="C:cytosol"/>
    <property type="evidence" value="ECO:0007669"/>
    <property type="project" value="TreeGrafter"/>
</dbReference>
<dbReference type="InterPro" id="IPR001731">
    <property type="entry name" value="ALAD"/>
</dbReference>
<evidence type="ECO:0000313" key="13">
    <source>
        <dbReference type="EMBL" id="HIV04250.1"/>
    </source>
</evidence>
<keyword evidence="6 13" id="KW-0456">Lyase</keyword>
<feature type="binding site" evidence="11">
    <location>
        <position position="246"/>
    </location>
    <ligand>
        <name>Mg(2+)</name>
        <dbReference type="ChEBI" id="CHEBI:18420"/>
    </ligand>
</feature>
<evidence type="ECO:0000313" key="14">
    <source>
        <dbReference type="Proteomes" id="UP000886812"/>
    </source>
</evidence>
<evidence type="ECO:0000256" key="9">
    <source>
        <dbReference type="ARBA" id="ARBA00047651"/>
    </source>
</evidence>
<evidence type="ECO:0000256" key="5">
    <source>
        <dbReference type="ARBA" id="ARBA00023133"/>
    </source>
</evidence>
<evidence type="ECO:0000256" key="10">
    <source>
        <dbReference type="PIRSR" id="PIRSR001415-1"/>
    </source>
</evidence>
<comment type="catalytic activity">
    <reaction evidence="9">
        <text>2 5-aminolevulinate = porphobilinogen + 2 H2O + H(+)</text>
        <dbReference type="Rhea" id="RHEA:24064"/>
        <dbReference type="ChEBI" id="CHEBI:15377"/>
        <dbReference type="ChEBI" id="CHEBI:15378"/>
        <dbReference type="ChEBI" id="CHEBI:58126"/>
        <dbReference type="ChEBI" id="CHEBI:356416"/>
        <dbReference type="EC" id="4.2.1.24"/>
    </reaction>
</comment>
<comment type="pathway">
    <text evidence="1">Porphyrin-containing compound metabolism; protoporphyrin-IX biosynthesis; coproporphyrinogen-III from 5-aminolevulinate: step 1/4.</text>
</comment>
<dbReference type="NCBIfam" id="NF006762">
    <property type="entry name" value="PRK09283.1"/>
    <property type="match status" value="1"/>
</dbReference>
<dbReference type="FunFam" id="3.20.20.70:FF:000019">
    <property type="entry name" value="Delta-aminolevulinic acid dehydratase"/>
    <property type="match status" value="1"/>
</dbReference>
<evidence type="ECO:0000256" key="2">
    <source>
        <dbReference type="ARBA" id="ARBA00008055"/>
    </source>
</evidence>